<dbReference type="AlphaFoldDB" id="A0AAV4J8W3"/>
<dbReference type="PANTHER" id="PTHR11662:SF399">
    <property type="entry name" value="FI19708P1-RELATED"/>
    <property type="match status" value="1"/>
</dbReference>
<reference evidence="6 7" key="1">
    <citation type="journal article" date="2021" name="Elife">
        <title>Chloroplast acquisition without the gene transfer in kleptoplastic sea slugs, Plakobranchus ocellatus.</title>
        <authorList>
            <person name="Maeda T."/>
            <person name="Takahashi S."/>
            <person name="Yoshida T."/>
            <person name="Shimamura S."/>
            <person name="Takaki Y."/>
            <person name="Nagai Y."/>
            <person name="Toyoda A."/>
            <person name="Suzuki Y."/>
            <person name="Arimoto A."/>
            <person name="Ishii H."/>
            <person name="Satoh N."/>
            <person name="Nishiyama T."/>
            <person name="Hasebe M."/>
            <person name="Maruyama T."/>
            <person name="Minagawa J."/>
            <person name="Obokata J."/>
            <person name="Shigenobu S."/>
        </authorList>
    </citation>
    <scope>NUCLEOTIDE SEQUENCE [LARGE SCALE GENOMIC DNA]</scope>
</reference>
<evidence type="ECO:0000256" key="5">
    <source>
        <dbReference type="SAM" id="Phobius"/>
    </source>
</evidence>
<dbReference type="InterPro" id="IPR050382">
    <property type="entry name" value="MFS_Na/Anion_cotransporter"/>
</dbReference>
<comment type="subcellular location">
    <subcellularLocation>
        <location evidence="1">Membrane</location>
        <topology evidence="1">Multi-pass membrane protein</topology>
    </subcellularLocation>
</comment>
<dbReference type="PANTHER" id="PTHR11662">
    <property type="entry name" value="SOLUTE CARRIER FAMILY 17"/>
    <property type="match status" value="1"/>
</dbReference>
<keyword evidence="3 5" id="KW-1133">Transmembrane helix</keyword>
<dbReference type="GO" id="GO:0016324">
    <property type="term" value="C:apical plasma membrane"/>
    <property type="evidence" value="ECO:0007669"/>
    <property type="project" value="TreeGrafter"/>
</dbReference>
<dbReference type="GO" id="GO:0006820">
    <property type="term" value="P:monoatomic anion transport"/>
    <property type="evidence" value="ECO:0007669"/>
    <property type="project" value="TreeGrafter"/>
</dbReference>
<dbReference type="SUPFAM" id="SSF103473">
    <property type="entry name" value="MFS general substrate transporter"/>
    <property type="match status" value="1"/>
</dbReference>
<evidence type="ECO:0000256" key="2">
    <source>
        <dbReference type="ARBA" id="ARBA00022692"/>
    </source>
</evidence>
<dbReference type="Proteomes" id="UP000762676">
    <property type="component" value="Unassembled WGS sequence"/>
</dbReference>
<dbReference type="InterPro" id="IPR036259">
    <property type="entry name" value="MFS_trans_sf"/>
</dbReference>
<evidence type="ECO:0000256" key="3">
    <source>
        <dbReference type="ARBA" id="ARBA00022989"/>
    </source>
</evidence>
<sequence length="155" mass="17407">MSLCWHDFSLCPGIGNLLWVVAWFWLVADSPHQHKHISEKERLYITSSIGKGGIKKNGVLTAMPYICQFFMAIVVGQVADRIRERRLLSTKNVRKLFQSIAFVGVGAFVCGMGQMDCEQRYAAVAMLCLGFILLSANTAGYCPNHLDLAPRWVHF</sequence>
<feature type="transmembrane region" description="Helical" evidence="5">
    <location>
        <begin position="121"/>
        <end position="142"/>
    </location>
</feature>
<feature type="transmembrane region" description="Helical" evidence="5">
    <location>
        <begin position="96"/>
        <end position="115"/>
    </location>
</feature>
<dbReference type="GO" id="GO:0022857">
    <property type="term" value="F:transmembrane transporter activity"/>
    <property type="evidence" value="ECO:0007669"/>
    <property type="project" value="TreeGrafter"/>
</dbReference>
<evidence type="ECO:0000256" key="4">
    <source>
        <dbReference type="ARBA" id="ARBA00023136"/>
    </source>
</evidence>
<comment type="caution">
    <text evidence="6">The sequence shown here is derived from an EMBL/GenBank/DDBJ whole genome shotgun (WGS) entry which is preliminary data.</text>
</comment>
<dbReference type="EMBL" id="BMAT01013714">
    <property type="protein sequence ID" value="GFS18780.1"/>
    <property type="molecule type" value="Genomic_DNA"/>
</dbReference>
<evidence type="ECO:0000313" key="7">
    <source>
        <dbReference type="Proteomes" id="UP000762676"/>
    </source>
</evidence>
<evidence type="ECO:0000313" key="6">
    <source>
        <dbReference type="EMBL" id="GFS18780.1"/>
    </source>
</evidence>
<feature type="transmembrane region" description="Helical" evidence="5">
    <location>
        <begin position="58"/>
        <end position="75"/>
    </location>
</feature>
<proteinExistence type="predicted"/>
<keyword evidence="4 5" id="KW-0472">Membrane</keyword>
<name>A0AAV4J8W3_9GAST</name>
<keyword evidence="2 5" id="KW-0812">Transmembrane</keyword>
<keyword evidence="7" id="KW-1185">Reference proteome</keyword>
<feature type="transmembrane region" description="Helical" evidence="5">
    <location>
        <begin position="7"/>
        <end position="26"/>
    </location>
</feature>
<organism evidence="6 7">
    <name type="scientific">Elysia marginata</name>
    <dbReference type="NCBI Taxonomy" id="1093978"/>
    <lineage>
        <taxon>Eukaryota</taxon>
        <taxon>Metazoa</taxon>
        <taxon>Spiralia</taxon>
        <taxon>Lophotrochozoa</taxon>
        <taxon>Mollusca</taxon>
        <taxon>Gastropoda</taxon>
        <taxon>Heterobranchia</taxon>
        <taxon>Euthyneura</taxon>
        <taxon>Panpulmonata</taxon>
        <taxon>Sacoglossa</taxon>
        <taxon>Placobranchoidea</taxon>
        <taxon>Plakobranchidae</taxon>
        <taxon>Elysia</taxon>
    </lineage>
</organism>
<protein>
    <submittedName>
        <fullName evidence="6">Vesicular glutamate transporter 1</fullName>
    </submittedName>
</protein>
<gene>
    <name evidence="6" type="ORF">ElyMa_006856500</name>
</gene>
<evidence type="ECO:0000256" key="1">
    <source>
        <dbReference type="ARBA" id="ARBA00004141"/>
    </source>
</evidence>
<dbReference type="Gene3D" id="1.20.1250.20">
    <property type="entry name" value="MFS general substrate transporter like domains"/>
    <property type="match status" value="1"/>
</dbReference>
<accession>A0AAV4J8W3</accession>